<accession>A0A918JRX4</accession>
<name>A0A918JRX4_9FLAO</name>
<keyword evidence="2" id="KW-1185">Reference proteome</keyword>
<dbReference type="EMBL" id="BMWS01000002">
    <property type="protein sequence ID" value="GGX05116.1"/>
    <property type="molecule type" value="Genomic_DNA"/>
</dbReference>
<organism evidence="1 2">
    <name type="scientific">Aquimarina muelleri</name>
    <dbReference type="NCBI Taxonomy" id="279356"/>
    <lineage>
        <taxon>Bacteria</taxon>
        <taxon>Pseudomonadati</taxon>
        <taxon>Bacteroidota</taxon>
        <taxon>Flavobacteriia</taxon>
        <taxon>Flavobacteriales</taxon>
        <taxon>Flavobacteriaceae</taxon>
        <taxon>Aquimarina</taxon>
    </lineage>
</organism>
<gene>
    <name evidence="1" type="ORF">GCM10007384_03510</name>
</gene>
<dbReference type="AlphaFoldDB" id="A0A918JRX4"/>
<reference evidence="1 2" key="1">
    <citation type="journal article" date="2014" name="Int. J. Syst. Evol. Microbiol.">
        <title>Complete genome sequence of Corynebacterium casei LMG S-19264T (=DSM 44701T), isolated from a smear-ripened cheese.</title>
        <authorList>
            <consortium name="US DOE Joint Genome Institute (JGI-PGF)"/>
            <person name="Walter F."/>
            <person name="Albersmeier A."/>
            <person name="Kalinowski J."/>
            <person name="Ruckert C."/>
        </authorList>
    </citation>
    <scope>NUCLEOTIDE SEQUENCE [LARGE SCALE GENOMIC DNA]</scope>
    <source>
        <strain evidence="1 2">KCTC 12285</strain>
    </source>
</reference>
<sequence>MKKMIVIISVVVLFCFLFLDRCSIINITTADIFRPKAYKRFTSLKDSVASDKYVITPISSAFPILFDSIKSEFYLRNGKGLTKIDREGNVIITNSLHQEEYSSTANFANFIPYVFVKNGVYDFSGNEMRYHTFSEIINSNNEVKDEDFKTEFEKSYKEAELVVYETDQNIDLECQCYPMYFKINTQWKLIFSQKGEYRFTHLSNNLEAKDTIGQIDFEKFPAKFTNKKLIVLKDDKHKRYTIESPGMTRNTDEYFDTYYTQILKEKSFNYHSENTLKVLSYKKEKYYHTGGYWDFPDWVTPSFEVTAFFELTYNEEKLFFKENAIKYYSKSNIDKGIFLYELPEHERHKSKVAFFYYEGGSNYYNPQTGETESGANGLYIIKPKSKK</sequence>
<protein>
    <submittedName>
        <fullName evidence="1">Uncharacterized protein</fullName>
    </submittedName>
</protein>
<evidence type="ECO:0000313" key="1">
    <source>
        <dbReference type="EMBL" id="GGX05116.1"/>
    </source>
</evidence>
<proteinExistence type="predicted"/>
<evidence type="ECO:0000313" key="2">
    <source>
        <dbReference type="Proteomes" id="UP000601108"/>
    </source>
</evidence>
<comment type="caution">
    <text evidence="1">The sequence shown here is derived from an EMBL/GenBank/DDBJ whole genome shotgun (WGS) entry which is preliminary data.</text>
</comment>
<dbReference type="Proteomes" id="UP000601108">
    <property type="component" value="Unassembled WGS sequence"/>
</dbReference>